<feature type="domain" description="SMC hinge" evidence="13">
    <location>
        <begin position="543"/>
        <end position="659"/>
    </location>
</feature>
<comment type="similarity">
    <text evidence="3">Belongs to the SMC family. SMC1 subfamily.</text>
</comment>
<keyword evidence="5" id="KW-0132">Cell division</keyword>
<evidence type="ECO:0000256" key="2">
    <source>
        <dbReference type="ARBA" id="ARBA00004286"/>
    </source>
</evidence>
<feature type="coiled-coil region" evidence="11">
    <location>
        <begin position="354"/>
        <end position="381"/>
    </location>
</feature>
<dbReference type="SMART" id="SM00968">
    <property type="entry name" value="SMC_hinge"/>
    <property type="match status" value="1"/>
</dbReference>
<evidence type="ECO:0000256" key="1">
    <source>
        <dbReference type="ARBA" id="ARBA00004123"/>
    </source>
</evidence>
<evidence type="ECO:0000256" key="3">
    <source>
        <dbReference type="ARBA" id="ARBA00005597"/>
    </source>
</evidence>
<dbReference type="InterPro" id="IPR003395">
    <property type="entry name" value="RecF/RecN/SMC_N"/>
</dbReference>
<evidence type="ECO:0000256" key="7">
    <source>
        <dbReference type="ARBA" id="ARBA00023054"/>
    </source>
</evidence>
<evidence type="ECO:0000256" key="10">
    <source>
        <dbReference type="PIRNR" id="PIRNR005719"/>
    </source>
</evidence>
<dbReference type="Pfam" id="PF06470">
    <property type="entry name" value="SMC_hinge"/>
    <property type="match status" value="1"/>
</dbReference>
<dbReference type="CDD" id="cd03275">
    <property type="entry name" value="ABC_SMC1_euk"/>
    <property type="match status" value="2"/>
</dbReference>
<feature type="coiled-coil region" evidence="11">
    <location>
        <begin position="749"/>
        <end position="940"/>
    </location>
</feature>
<keyword evidence="6" id="KW-0498">Mitosis</keyword>
<feature type="region of interest" description="Disordered" evidence="12">
    <location>
        <begin position="67"/>
        <end position="94"/>
    </location>
</feature>
<evidence type="ECO:0000256" key="9">
    <source>
        <dbReference type="ARBA" id="ARBA00023306"/>
    </source>
</evidence>
<organism evidence="14 15">
    <name type="scientific">Linnemannia gamsii</name>
    <dbReference type="NCBI Taxonomy" id="64522"/>
    <lineage>
        <taxon>Eukaryota</taxon>
        <taxon>Fungi</taxon>
        <taxon>Fungi incertae sedis</taxon>
        <taxon>Mucoromycota</taxon>
        <taxon>Mortierellomycotina</taxon>
        <taxon>Mortierellomycetes</taxon>
        <taxon>Mortierellales</taxon>
        <taxon>Mortierellaceae</taxon>
        <taxon>Linnemannia</taxon>
    </lineage>
</organism>
<keyword evidence="7 11" id="KW-0175">Coiled coil</keyword>
<comment type="caution">
    <text evidence="14">The sequence shown here is derived from an EMBL/GenBank/DDBJ whole genome shotgun (WGS) entry which is preliminary data.</text>
</comment>
<dbReference type="InterPro" id="IPR027417">
    <property type="entry name" value="P-loop_NTPase"/>
</dbReference>
<keyword evidence="15" id="KW-1185">Reference proteome</keyword>
<gene>
    <name evidence="14" type="primary">SMC1</name>
    <name evidence="14" type="ORF">BGZ96_009475</name>
</gene>
<evidence type="ECO:0000256" key="8">
    <source>
        <dbReference type="ARBA" id="ARBA00023242"/>
    </source>
</evidence>
<evidence type="ECO:0000256" key="11">
    <source>
        <dbReference type="SAM" id="Coils"/>
    </source>
</evidence>
<protein>
    <recommendedName>
        <fullName evidence="10">Structural maintenance of chromosomes protein</fullName>
    </recommendedName>
</protein>
<sequence length="1321" mass="149739">MGRLHRIELENFKSYKGHQTIGPFNDFTCVIGPNGAGKSNLMDAISFVLGVKSSQLRSSQLRELIYRDRSDDTEDGGRPGASKNARATTSNESDPRKTWVMAVYQKDDGTEVKFRRSVNMAGVSEYKINGKVMLYADYDKKLQEINILVKARNFLVFQGDVEAIASQSPKDLTKLIEQISGSLELKQEYERLQEEQERAVENSTFNFHRKKGINAEIKQYQEQKAEAERFETLEEEKANLLVNYLVWKLFHIERNITTTEKAIDTKSETARTAQFELNDLEEALTTAKKNQAVAQKDTYRKERSIAKREKVLADLHPEALSLDEKVAHVAKKIKSIQLNGTLVKDTYTIQLKSVSQQQADLAQLERAATNFEREAKIQEEARGVTLSQEDLNVYSSKYVALLQSYIGQRKEEVALRTVGQSQQLSQLRRNIKTERDGNSRLKAAVSELETKKVRLTEQEQTLLDHQKKVESHTAQVLQDQAKAQHELSNLTNERSRIEKTENELNEKLTNILNQLMEAKLDQRESEKEQRLKETLSSLKRIFPGVRGRVSDLCKPTQRKYDSAISVILGRHLDTIIVDREKTAIECIQLLREQRSGHATFLPLDTLVVKPVNDRLRSLSKGARLAIDIVQYDETLERAIQYVCGNALVCDTMEVAKHVSYGLGQQVKAVALDGTVFHKSGLITGGQGGVGSNTKRWEERVVDELKKRRDVLLAQLNELSKTKKRGVPEESLRSELAGIESKLAFSREDLSATKRKLNGVREELRLIEAELAEKSPKAGESSKALAAQETEISRIEAIVAQIEDEIFDSLCQKVGVSNIREYEEQKLKRSQELSEKRAKFETLLSKMRNQLSFETTQMNETKERLSRLETMLTTEMSTLDEYGGKRDDIQTQQTGIRENVEQLKEELVTAQDTLQARSDEVNQCKKQVARIQKQIDALQKDIGVKESLVEKLDSERSSIFRRCRLEQIELPMEKGSLDDVSLDDVEGYRSSVTNENDMDVDTDSGLPTSSSHRRRSQEWKITVDFSDLDEEQRQVLPSSSSSHSQSTGTAGLDLHRLSLTQSQSGSQHPPSDSQIGSSSQSEHQLHPQAEAGTMEQMENEFLDRLRQLGEEIERLAPNMKAIERLDGVEARLKQTDKEFNAARKSARTIKEQFGAVKQERYDRFQKAFAHISEKIDEIYKSLTKSTAFPMGGTAYLSLEDTEEPYLDGIRYHAMPPLKRFRDMDQLSGGEKTMAALALLFAIHSFRPSPFFVLDEVDAALDNMNVARIGQYLQDHASADLQFIVISLKSSLYERGQGLVGIYRDQGVNSSKTLTLALDQFEE</sequence>
<accession>A0ABQ7JWC4</accession>
<evidence type="ECO:0000256" key="12">
    <source>
        <dbReference type="SAM" id="MobiDB-lite"/>
    </source>
</evidence>
<dbReference type="InterPro" id="IPR010935">
    <property type="entry name" value="SMC_hinge"/>
</dbReference>
<dbReference type="EMBL" id="JAAAIM010000575">
    <property type="protein sequence ID" value="KAG0286411.1"/>
    <property type="molecule type" value="Genomic_DNA"/>
</dbReference>
<feature type="coiled-coil region" evidence="11">
    <location>
        <begin position="270"/>
        <end position="297"/>
    </location>
</feature>
<feature type="compositionally biased region" description="Low complexity" evidence="12">
    <location>
        <begin position="1070"/>
        <end position="1081"/>
    </location>
</feature>
<evidence type="ECO:0000313" key="14">
    <source>
        <dbReference type="EMBL" id="KAG0286411.1"/>
    </source>
</evidence>
<evidence type="ECO:0000256" key="6">
    <source>
        <dbReference type="ARBA" id="ARBA00022776"/>
    </source>
</evidence>
<feature type="coiled-coil region" evidence="11">
    <location>
        <begin position="1117"/>
        <end position="1144"/>
    </location>
</feature>
<dbReference type="SUPFAM" id="SSF52540">
    <property type="entry name" value="P-loop containing nucleoside triphosphate hydrolases"/>
    <property type="match status" value="1"/>
</dbReference>
<evidence type="ECO:0000259" key="13">
    <source>
        <dbReference type="SMART" id="SM00968"/>
    </source>
</evidence>
<dbReference type="Gene3D" id="1.20.1060.20">
    <property type="match status" value="1"/>
</dbReference>
<evidence type="ECO:0000313" key="15">
    <source>
        <dbReference type="Proteomes" id="UP001194696"/>
    </source>
</evidence>
<proteinExistence type="inferred from homology"/>
<dbReference type="Pfam" id="PF02463">
    <property type="entry name" value="SMC_N"/>
    <property type="match status" value="1"/>
</dbReference>
<dbReference type="InterPro" id="IPR028468">
    <property type="entry name" value="Smc1_ABC"/>
</dbReference>
<feature type="compositionally biased region" description="Polar residues" evidence="12">
    <location>
        <begin position="1057"/>
        <end position="1069"/>
    </location>
</feature>
<dbReference type="Gene3D" id="3.30.70.1620">
    <property type="match status" value="1"/>
</dbReference>
<dbReference type="InterPro" id="IPR024704">
    <property type="entry name" value="SMC"/>
</dbReference>
<keyword evidence="4" id="KW-0158">Chromosome</keyword>
<reference evidence="14 15" key="1">
    <citation type="journal article" date="2020" name="Fungal Divers.">
        <title>Resolving the Mortierellaceae phylogeny through synthesis of multi-gene phylogenetics and phylogenomics.</title>
        <authorList>
            <person name="Vandepol N."/>
            <person name="Liber J."/>
            <person name="Desiro A."/>
            <person name="Na H."/>
            <person name="Kennedy M."/>
            <person name="Barry K."/>
            <person name="Grigoriev I.V."/>
            <person name="Miller A.N."/>
            <person name="O'Donnell K."/>
            <person name="Stajich J.E."/>
            <person name="Bonito G."/>
        </authorList>
    </citation>
    <scope>NUCLEOTIDE SEQUENCE [LARGE SCALE GENOMIC DNA]</scope>
    <source>
        <strain evidence="14 15">AD045</strain>
    </source>
</reference>
<dbReference type="Proteomes" id="UP001194696">
    <property type="component" value="Unassembled WGS sequence"/>
</dbReference>
<comment type="subcellular location">
    <subcellularLocation>
        <location evidence="2">Chromosome</location>
    </subcellularLocation>
    <subcellularLocation>
        <location evidence="1 10">Nucleus</location>
    </subcellularLocation>
</comment>
<keyword evidence="9" id="KW-0131">Cell cycle</keyword>
<evidence type="ECO:0000256" key="5">
    <source>
        <dbReference type="ARBA" id="ARBA00022618"/>
    </source>
</evidence>
<dbReference type="PANTHER" id="PTHR18937:SF12">
    <property type="entry name" value="STRUCTURAL MAINTENANCE OF CHROMOSOMES PROTEIN"/>
    <property type="match status" value="1"/>
</dbReference>
<dbReference type="PANTHER" id="PTHR18937">
    <property type="entry name" value="STRUCTURAL MAINTENANCE OF CHROMOSOMES SMC FAMILY MEMBER"/>
    <property type="match status" value="1"/>
</dbReference>
<dbReference type="InterPro" id="IPR036277">
    <property type="entry name" value="SMC_hinge_sf"/>
</dbReference>
<keyword evidence="8 10" id="KW-0539">Nucleus</keyword>
<dbReference type="PIRSF" id="PIRSF005719">
    <property type="entry name" value="SMC"/>
    <property type="match status" value="1"/>
</dbReference>
<feature type="coiled-coil region" evidence="11">
    <location>
        <begin position="182"/>
        <end position="233"/>
    </location>
</feature>
<evidence type="ECO:0000256" key="4">
    <source>
        <dbReference type="ARBA" id="ARBA00022454"/>
    </source>
</evidence>
<dbReference type="SUPFAM" id="SSF75553">
    <property type="entry name" value="Smc hinge domain"/>
    <property type="match status" value="1"/>
</dbReference>
<dbReference type="Gene3D" id="3.40.50.300">
    <property type="entry name" value="P-loop containing nucleotide triphosphate hydrolases"/>
    <property type="match status" value="2"/>
</dbReference>
<feature type="region of interest" description="Disordered" evidence="12">
    <location>
        <begin position="989"/>
        <end position="1016"/>
    </location>
</feature>
<feature type="region of interest" description="Disordered" evidence="12">
    <location>
        <begin position="1029"/>
        <end position="1092"/>
    </location>
</feature>
<name>A0ABQ7JWC4_9FUNG</name>
<feature type="coiled-coil region" evidence="11">
    <location>
        <begin position="438"/>
        <end position="528"/>
    </location>
</feature>